<dbReference type="Proteomes" id="UP000009282">
    <property type="component" value="Chromosome"/>
</dbReference>
<feature type="chain" id="PRO_5003467826" description="Ice-binding protein C-terminal domain-containing protein" evidence="1">
    <location>
        <begin position="24"/>
        <end position="180"/>
    </location>
</feature>
<sequence>MKFKMLKATFAAMILMASGFANAALIYSDETSITASGQSFSDSVTLSELYENVVLNFVAKGDFGSNRLVETISFSIDGVNLLVWTWDTPGITVVSNFDNYDVTMSGTISISQLLWSTLASDDVLNFVWQNSQAVNPYPTQGGSDFVSFSLTGDIVETPEPSTLAILALGLIGLGARRFKK</sequence>
<dbReference type="KEGG" id="gni:GNIT_1589"/>
<dbReference type="Pfam" id="PF07589">
    <property type="entry name" value="PEP-CTERM"/>
    <property type="match status" value="1"/>
</dbReference>
<dbReference type="HOGENOM" id="CLU_1394599_0_0_6"/>
<keyword evidence="4" id="KW-1185">Reference proteome</keyword>
<dbReference type="EMBL" id="CP003060">
    <property type="protein sequence ID" value="AEP29706.1"/>
    <property type="molecule type" value="Genomic_DNA"/>
</dbReference>
<dbReference type="AlphaFoldDB" id="G4QH75"/>
<name>G4QH75_GLANF</name>
<evidence type="ECO:0000256" key="1">
    <source>
        <dbReference type="SAM" id="SignalP"/>
    </source>
</evidence>
<feature type="domain" description="Ice-binding protein C-terminal" evidence="2">
    <location>
        <begin position="157"/>
        <end position="177"/>
    </location>
</feature>
<gene>
    <name evidence="3" type="ordered locus">GNIT_1589</name>
</gene>
<feature type="signal peptide" evidence="1">
    <location>
        <begin position="1"/>
        <end position="23"/>
    </location>
</feature>
<proteinExistence type="predicted"/>
<accession>G4QH75</accession>
<dbReference type="RefSeq" id="WP_014108580.1">
    <property type="nucleotide sequence ID" value="NC_016041.1"/>
</dbReference>
<keyword evidence="1" id="KW-0732">Signal</keyword>
<evidence type="ECO:0000313" key="4">
    <source>
        <dbReference type="Proteomes" id="UP000009282"/>
    </source>
</evidence>
<dbReference type="InterPro" id="IPR013424">
    <property type="entry name" value="Ice-binding_C"/>
</dbReference>
<organism evidence="3 4">
    <name type="scientific">Glaciecola nitratireducens (strain JCM 12485 / KCTC 12276 / FR1064)</name>
    <dbReference type="NCBI Taxonomy" id="1085623"/>
    <lineage>
        <taxon>Bacteria</taxon>
        <taxon>Pseudomonadati</taxon>
        <taxon>Pseudomonadota</taxon>
        <taxon>Gammaproteobacteria</taxon>
        <taxon>Alteromonadales</taxon>
        <taxon>Alteromonadaceae</taxon>
        <taxon>Brumicola</taxon>
    </lineage>
</organism>
<dbReference type="NCBIfam" id="TIGR02595">
    <property type="entry name" value="PEP_CTERM"/>
    <property type="match status" value="1"/>
</dbReference>
<evidence type="ECO:0000259" key="2">
    <source>
        <dbReference type="Pfam" id="PF07589"/>
    </source>
</evidence>
<reference evidence="3 4" key="1">
    <citation type="journal article" date="2011" name="J. Bacteriol.">
        <title>Complete genome sequence of seawater bacterium Glaciecola nitratireducens FR1064T.</title>
        <authorList>
            <person name="Bian F."/>
            <person name="Qin Q.L."/>
            <person name="Xie B.B."/>
            <person name="Shu Y.L."/>
            <person name="Zhang X.Y."/>
            <person name="Yu Y."/>
            <person name="Chen B."/>
            <person name="Chen X.L."/>
            <person name="Zhou B.C."/>
            <person name="Zhang Y.Z."/>
        </authorList>
    </citation>
    <scope>NUCLEOTIDE SEQUENCE [LARGE SCALE GENOMIC DNA]</scope>
    <source>
        <strain evidence="4">JCM 12485 / KCTC 12276 / FR1064</strain>
    </source>
</reference>
<protein>
    <recommendedName>
        <fullName evidence="2">Ice-binding protein C-terminal domain-containing protein</fullName>
    </recommendedName>
</protein>
<evidence type="ECO:0000313" key="3">
    <source>
        <dbReference type="EMBL" id="AEP29706.1"/>
    </source>
</evidence>